<dbReference type="InterPro" id="IPR000719">
    <property type="entry name" value="Prot_kinase_dom"/>
</dbReference>
<gene>
    <name evidence="5" type="ORF">SI65_07985</name>
</gene>
<feature type="repeat" description="ANK" evidence="3">
    <location>
        <begin position="474"/>
        <end position="507"/>
    </location>
</feature>
<reference evidence="5 6" key="1">
    <citation type="journal article" date="2016" name="BMC Genomics">
        <title>Comparative genomic and transcriptomic analyses of the Fuzhuan brick tea-fermentation fungus Aspergillus cristatus.</title>
        <authorList>
            <person name="Ge Y."/>
            <person name="Wang Y."/>
            <person name="Liu Y."/>
            <person name="Tan Y."/>
            <person name="Ren X."/>
            <person name="Zhang X."/>
            <person name="Hyde K.D."/>
            <person name="Liu Y."/>
            <person name="Liu Z."/>
        </authorList>
    </citation>
    <scope>NUCLEOTIDE SEQUENCE [LARGE SCALE GENOMIC DNA]</scope>
    <source>
        <strain evidence="5 6">GZAAS20.1005</strain>
    </source>
</reference>
<dbReference type="InterPro" id="IPR036770">
    <property type="entry name" value="Ankyrin_rpt-contain_sf"/>
</dbReference>
<dbReference type="AlphaFoldDB" id="A0A1E3B6F1"/>
<dbReference type="PANTHER" id="PTHR24173">
    <property type="entry name" value="ANKYRIN REPEAT CONTAINING"/>
    <property type="match status" value="1"/>
</dbReference>
<feature type="domain" description="Protein kinase" evidence="4">
    <location>
        <begin position="6"/>
        <end position="312"/>
    </location>
</feature>
<feature type="repeat" description="ANK" evidence="3">
    <location>
        <begin position="508"/>
        <end position="540"/>
    </location>
</feature>
<dbReference type="GO" id="GO:0005524">
    <property type="term" value="F:ATP binding"/>
    <property type="evidence" value="ECO:0007669"/>
    <property type="project" value="InterPro"/>
</dbReference>
<keyword evidence="2 3" id="KW-0040">ANK repeat</keyword>
<dbReference type="OrthoDB" id="10252171at2759"/>
<dbReference type="Pfam" id="PF12796">
    <property type="entry name" value="Ank_2"/>
    <property type="match status" value="1"/>
</dbReference>
<dbReference type="SMART" id="SM00248">
    <property type="entry name" value="ANK"/>
    <property type="match status" value="7"/>
</dbReference>
<proteinExistence type="predicted"/>
<accession>A0A1E3B6F1</accession>
<dbReference type="Pfam" id="PF13637">
    <property type="entry name" value="Ank_4"/>
    <property type="match status" value="1"/>
</dbReference>
<evidence type="ECO:0000313" key="6">
    <source>
        <dbReference type="Proteomes" id="UP000094569"/>
    </source>
</evidence>
<dbReference type="Pfam" id="PF00069">
    <property type="entry name" value="Pkinase"/>
    <property type="match status" value="1"/>
</dbReference>
<dbReference type="InterPro" id="IPR011009">
    <property type="entry name" value="Kinase-like_dom_sf"/>
</dbReference>
<evidence type="ECO:0000256" key="2">
    <source>
        <dbReference type="ARBA" id="ARBA00023043"/>
    </source>
</evidence>
<dbReference type="SUPFAM" id="SSF56112">
    <property type="entry name" value="Protein kinase-like (PK-like)"/>
    <property type="match status" value="1"/>
</dbReference>
<dbReference type="SMART" id="SM00220">
    <property type="entry name" value="S_TKc"/>
    <property type="match status" value="1"/>
</dbReference>
<dbReference type="PANTHER" id="PTHR24173:SF74">
    <property type="entry name" value="ANKYRIN REPEAT DOMAIN-CONTAINING PROTEIN 16"/>
    <property type="match status" value="1"/>
</dbReference>
<keyword evidence="6" id="KW-1185">Reference proteome</keyword>
<dbReference type="EMBL" id="JXNT01000011">
    <property type="protein sequence ID" value="ODM16478.1"/>
    <property type="molecule type" value="Genomic_DNA"/>
</dbReference>
<feature type="repeat" description="ANK" evidence="3">
    <location>
        <begin position="407"/>
        <end position="439"/>
    </location>
</feature>
<dbReference type="VEuPathDB" id="FungiDB:SI65_07985"/>
<dbReference type="Gene3D" id="1.25.40.20">
    <property type="entry name" value="Ankyrin repeat-containing domain"/>
    <property type="match status" value="1"/>
</dbReference>
<dbReference type="GO" id="GO:0004672">
    <property type="term" value="F:protein kinase activity"/>
    <property type="evidence" value="ECO:0007669"/>
    <property type="project" value="InterPro"/>
</dbReference>
<dbReference type="PROSITE" id="PS50088">
    <property type="entry name" value="ANK_REPEAT"/>
    <property type="match status" value="6"/>
</dbReference>
<evidence type="ECO:0000256" key="3">
    <source>
        <dbReference type="PROSITE-ProRule" id="PRU00023"/>
    </source>
</evidence>
<dbReference type="STRING" id="573508.A0A1E3B6F1"/>
<keyword evidence="1" id="KW-0677">Repeat</keyword>
<dbReference type="Pfam" id="PF00023">
    <property type="entry name" value="Ank"/>
    <property type="match status" value="1"/>
</dbReference>
<name>A0A1E3B6F1_ASPCR</name>
<feature type="repeat" description="ANK" evidence="3">
    <location>
        <begin position="441"/>
        <end position="473"/>
    </location>
</feature>
<feature type="repeat" description="ANK" evidence="3">
    <location>
        <begin position="541"/>
        <end position="575"/>
    </location>
</feature>
<dbReference type="Proteomes" id="UP000094569">
    <property type="component" value="Unassembled WGS sequence"/>
</dbReference>
<dbReference type="InterPro" id="IPR002110">
    <property type="entry name" value="Ankyrin_rpt"/>
</dbReference>
<dbReference type="SUPFAM" id="SSF48403">
    <property type="entry name" value="Ankyrin repeat"/>
    <property type="match status" value="1"/>
</dbReference>
<organism evidence="5 6">
    <name type="scientific">Aspergillus cristatus</name>
    <name type="common">Chinese Fuzhuan brick tea-fermentation fungus</name>
    <name type="synonym">Eurotium cristatum</name>
    <dbReference type="NCBI Taxonomy" id="573508"/>
    <lineage>
        <taxon>Eukaryota</taxon>
        <taxon>Fungi</taxon>
        <taxon>Dikarya</taxon>
        <taxon>Ascomycota</taxon>
        <taxon>Pezizomycotina</taxon>
        <taxon>Eurotiomycetes</taxon>
        <taxon>Eurotiomycetidae</taxon>
        <taxon>Eurotiales</taxon>
        <taxon>Aspergillaceae</taxon>
        <taxon>Aspergillus</taxon>
        <taxon>Aspergillus subgen. Aspergillus</taxon>
    </lineage>
</organism>
<dbReference type="PROSITE" id="PS50297">
    <property type="entry name" value="ANK_REP_REGION"/>
    <property type="match status" value="4"/>
</dbReference>
<comment type="caution">
    <text evidence="5">The sequence shown here is derived from an EMBL/GenBank/DDBJ whole genome shotgun (WGS) entry which is preliminary data.</text>
</comment>
<dbReference type="PROSITE" id="PS50011">
    <property type="entry name" value="PROTEIN_KINASE_DOM"/>
    <property type="match status" value="1"/>
</dbReference>
<protein>
    <recommendedName>
        <fullName evidence="4">Protein kinase domain-containing protein</fullName>
    </recommendedName>
</protein>
<dbReference type="PROSITE" id="PS00108">
    <property type="entry name" value="PROTEIN_KINASE_ST"/>
    <property type="match status" value="1"/>
</dbReference>
<feature type="repeat" description="ANK" evidence="3">
    <location>
        <begin position="576"/>
        <end position="608"/>
    </location>
</feature>
<sequence>MEEDEFVKRYNLDASVLGDLIQRYKLNVSVLGDRNREILHVPSNDQSQEQETITKIWQQKRALAQHVYLEESQFGELRAIKQVHWRDVKRDLRELQVMRRVTEEHVFFVQFLGWFSTPDYISFAMEYCSLGDVSQCFQDPVPEVMARNICGQLLEGLEKLHEMGITHRDIKPQNVMVVQKDPIWVKIGDFGISKCVIEGETKTDLRTRAGTEGYKAPEVLQLLDEDKEDSSYTCAVDIWSLGCFLYYILTKTTPFQTYSMLRDYCRGRVEFPETSLTDRRVSRSGRQFIKNLMALHPHERPQASKDLVSDWDITEESQTPETDSLQGTSREVIRLGKRPEYVTDQPSININGNAPLYIQPQPNSSNVDDEMNYQSSELWIMMKDNDADIGRIRSLLESGANPNKFRDGHTALHNAAERGSTRGMELLITYGANVRLKTRSYQETALHLVTYNSDISKLRSLLKQRADVDAQNADGDTTLHLAILRFCTTEAMELLLSNGASTEIKGRNGYTPLQYAISLDLEDKARLLLDHSASPNAQDKRGRTPLHQAIVSDKLTLAFIKRLVEAGANIDQKDKSKRSPLYEAVKCNRRDIMHYLIDSGASREIGSSGMQRRLQWVQFWRDLPWPFGG</sequence>
<dbReference type="Gene3D" id="1.10.510.10">
    <property type="entry name" value="Transferase(Phosphotransferase) domain 1"/>
    <property type="match status" value="1"/>
</dbReference>
<evidence type="ECO:0000313" key="5">
    <source>
        <dbReference type="EMBL" id="ODM16478.1"/>
    </source>
</evidence>
<evidence type="ECO:0000259" key="4">
    <source>
        <dbReference type="PROSITE" id="PS50011"/>
    </source>
</evidence>
<dbReference type="InterPro" id="IPR008271">
    <property type="entry name" value="Ser/Thr_kinase_AS"/>
</dbReference>
<evidence type="ECO:0000256" key="1">
    <source>
        <dbReference type="ARBA" id="ARBA00022737"/>
    </source>
</evidence>